<feature type="transmembrane region" description="Helical" evidence="17">
    <location>
        <begin position="331"/>
        <end position="349"/>
    </location>
</feature>
<dbReference type="SUPFAM" id="SSF54695">
    <property type="entry name" value="POZ domain"/>
    <property type="match status" value="1"/>
</dbReference>
<evidence type="ECO:0000256" key="8">
    <source>
        <dbReference type="ARBA" id="ARBA00022989"/>
    </source>
</evidence>
<feature type="transmembrane region" description="Helical" evidence="17">
    <location>
        <begin position="303"/>
        <end position="324"/>
    </location>
</feature>
<dbReference type="InterPro" id="IPR003131">
    <property type="entry name" value="T1-type_BTB"/>
</dbReference>
<dbReference type="PRINTS" id="PR00169">
    <property type="entry name" value="KCHANNEL"/>
</dbReference>
<evidence type="ECO:0000256" key="6">
    <source>
        <dbReference type="ARBA" id="ARBA00022882"/>
    </source>
</evidence>
<dbReference type="GO" id="GO:0001508">
    <property type="term" value="P:action potential"/>
    <property type="evidence" value="ECO:0007669"/>
    <property type="project" value="TreeGrafter"/>
</dbReference>
<keyword evidence="11" id="KW-0407">Ion channel</keyword>
<sequence length="528" mass="59389">MDDVGVNLGDPSDSGYPTSPTSEGPNQNLLPHHLTSPLSPHRGQSRHQLGEDRLSPSTPLTLTTKANSSSGSLISNLKLLINSESPTDSVFSKMAKDCCENEDCMEDKDEKVVINVSGLMFETQLSTLNKFPDTLLGDPMKRMSYFDPMRNEYFFDRNRPSFDGILYYYQSGGRIRRPANVPLDVFANEIVFYELGNEAMEQFREDEGFIKEPEVLLPTNELQRQFWLLFEYPESSSAAKSVALVSVFVIVISIFIFCLETLPEFREENDYVQDLTQVINGTQEINALHPAANDLIAYFTDPFFIVETICIIWFCFEVCVRFVVCPSKSDFFNNIMNIIDIVSIIPYFVTLGTELATSPDDDMNSSQNMSLAILRIIRLVRVFRIFKLSRHSKGLQILGQTLKASMRELGLLIFFLFIGVILFSSAIYFAEVDEPQTQFVSIPDGFWWAVVTMTTVGYGDMCPITMGGKMVGTLCAIAGVLTIALPVPVIVSNFNYFYHRETEQEEKQIMDAKECTAALNGSKNITIA</sequence>
<evidence type="ECO:0000256" key="10">
    <source>
        <dbReference type="ARBA" id="ARBA00023136"/>
    </source>
</evidence>
<dbReference type="PANTHER" id="PTHR11537">
    <property type="entry name" value="VOLTAGE-GATED POTASSIUM CHANNEL"/>
    <property type="match status" value="1"/>
</dbReference>
<dbReference type="PRINTS" id="PR01496">
    <property type="entry name" value="SHAKERCHANEL"/>
</dbReference>
<comment type="function">
    <text evidence="13">Voltage-gated potassium ion channel that mediates K(+) permeability of excitable membranes. When opened in response to the voltage difference across the membrane, KCNA10 channel selectively allows the flow of potassium ions across the membrane down their electrochemical gradient.</text>
</comment>
<keyword evidence="6" id="KW-0851">Voltage-gated channel</keyword>
<keyword evidence="4 17" id="KW-0812">Transmembrane</keyword>
<dbReference type="GO" id="GO:0008076">
    <property type="term" value="C:voltage-gated potassium channel complex"/>
    <property type="evidence" value="ECO:0007669"/>
    <property type="project" value="InterPro"/>
</dbReference>
<comment type="subcellular location">
    <subcellularLocation>
        <location evidence="1">Membrane</location>
        <topology evidence="1">Multi-pass membrane protein</topology>
    </subcellularLocation>
</comment>
<evidence type="ECO:0000256" key="14">
    <source>
        <dbReference type="ARBA" id="ARBA00060824"/>
    </source>
</evidence>
<evidence type="ECO:0000256" key="11">
    <source>
        <dbReference type="ARBA" id="ARBA00023303"/>
    </source>
</evidence>
<dbReference type="PRINTS" id="PR01491">
    <property type="entry name" value="KVCHANNEL"/>
</dbReference>
<dbReference type="FunFam" id="3.30.710.10:FF:000012">
    <property type="entry name" value="Potassium voltage-gated channel subfamily A member 10"/>
    <property type="match status" value="1"/>
</dbReference>
<dbReference type="Pfam" id="PF02214">
    <property type="entry name" value="BTB_2"/>
    <property type="match status" value="1"/>
</dbReference>
<dbReference type="Proteomes" id="UP000261620">
    <property type="component" value="Unplaced"/>
</dbReference>
<evidence type="ECO:0000256" key="17">
    <source>
        <dbReference type="SAM" id="Phobius"/>
    </source>
</evidence>
<comment type="catalytic activity">
    <reaction evidence="12">
        <text>K(+)(in) = K(+)(out)</text>
        <dbReference type="Rhea" id="RHEA:29463"/>
        <dbReference type="ChEBI" id="CHEBI:29103"/>
    </reaction>
</comment>
<keyword evidence="20" id="KW-1185">Reference proteome</keyword>
<dbReference type="GO" id="GO:0051260">
    <property type="term" value="P:protein homooligomerization"/>
    <property type="evidence" value="ECO:0007669"/>
    <property type="project" value="InterPro"/>
</dbReference>
<dbReference type="InterPro" id="IPR027359">
    <property type="entry name" value="Volt_channel_dom_sf"/>
</dbReference>
<dbReference type="SMART" id="SM00225">
    <property type="entry name" value="BTB"/>
    <property type="match status" value="1"/>
</dbReference>
<feature type="transmembrane region" description="Helical" evidence="17">
    <location>
        <begin position="409"/>
        <end position="430"/>
    </location>
</feature>
<dbReference type="STRING" id="94237.ENSMMOP00000002042"/>
<feature type="transmembrane region" description="Helical" evidence="17">
    <location>
        <begin position="471"/>
        <end position="491"/>
    </location>
</feature>
<dbReference type="InterPro" id="IPR000210">
    <property type="entry name" value="BTB/POZ_dom"/>
</dbReference>
<dbReference type="FunFam" id="1.20.120.350:FF:000033">
    <property type="entry name" value="potassium voltage-gated channel subfamily A member 10"/>
    <property type="match status" value="1"/>
</dbReference>
<evidence type="ECO:0000256" key="3">
    <source>
        <dbReference type="ARBA" id="ARBA00022538"/>
    </source>
</evidence>
<feature type="compositionally biased region" description="Low complexity" evidence="16">
    <location>
        <begin position="55"/>
        <end position="69"/>
    </location>
</feature>
<proteinExistence type="inferred from homology"/>
<dbReference type="GO" id="GO:0005251">
    <property type="term" value="F:delayed rectifier potassium channel activity"/>
    <property type="evidence" value="ECO:0007669"/>
    <property type="project" value="TreeGrafter"/>
</dbReference>
<keyword evidence="9" id="KW-0406">Ion transport</keyword>
<feature type="region of interest" description="Disordered" evidence="16">
    <location>
        <begin position="1"/>
        <end position="69"/>
    </location>
</feature>
<dbReference type="OMA" id="SYFDPMR"/>
<dbReference type="InterPro" id="IPR005821">
    <property type="entry name" value="Ion_trans_dom"/>
</dbReference>
<dbReference type="AlphaFoldDB" id="A0A3Q3VTR7"/>
<dbReference type="Gene3D" id="1.10.287.70">
    <property type="match status" value="1"/>
</dbReference>
<accession>A0A3Q3VTR7</accession>
<evidence type="ECO:0000256" key="4">
    <source>
        <dbReference type="ARBA" id="ARBA00022692"/>
    </source>
</evidence>
<evidence type="ECO:0000313" key="19">
    <source>
        <dbReference type="Ensembl" id="ENSMMOP00000002042.1"/>
    </source>
</evidence>
<feature type="compositionally biased region" description="Polar residues" evidence="16">
    <location>
        <begin position="15"/>
        <end position="28"/>
    </location>
</feature>
<dbReference type="FunFam" id="1.10.287.70:FF:000002">
    <property type="entry name" value="Potassium voltage-gated channel subfamily a member"/>
    <property type="match status" value="1"/>
</dbReference>
<feature type="compositionally biased region" description="Low complexity" evidence="16">
    <location>
        <begin position="29"/>
        <end position="41"/>
    </location>
</feature>
<dbReference type="InterPro" id="IPR003972">
    <property type="entry name" value="K_chnl_volt-dep_Kv1"/>
</dbReference>
<name>A0A3Q3VTR7_MOLML</name>
<dbReference type="InterPro" id="IPR011333">
    <property type="entry name" value="SKP1/BTB/POZ_sf"/>
</dbReference>
<dbReference type="InterPro" id="IPR003968">
    <property type="entry name" value="K_chnl_volt-dep_Kv"/>
</dbReference>
<evidence type="ECO:0000256" key="7">
    <source>
        <dbReference type="ARBA" id="ARBA00022958"/>
    </source>
</evidence>
<keyword evidence="10 17" id="KW-0472">Membrane</keyword>
<keyword evidence="8 17" id="KW-1133">Transmembrane helix</keyword>
<reference evidence="19" key="1">
    <citation type="submission" date="2025-08" db="UniProtKB">
        <authorList>
            <consortium name="Ensembl"/>
        </authorList>
    </citation>
    <scope>IDENTIFICATION</scope>
</reference>
<keyword evidence="5" id="KW-0631">Potassium channel</keyword>
<organism evidence="19 20">
    <name type="scientific">Mola mola</name>
    <name type="common">Ocean sunfish</name>
    <name type="synonym">Tetraodon mola</name>
    <dbReference type="NCBI Taxonomy" id="94237"/>
    <lineage>
        <taxon>Eukaryota</taxon>
        <taxon>Metazoa</taxon>
        <taxon>Chordata</taxon>
        <taxon>Craniata</taxon>
        <taxon>Vertebrata</taxon>
        <taxon>Euteleostomi</taxon>
        <taxon>Actinopterygii</taxon>
        <taxon>Neopterygii</taxon>
        <taxon>Teleostei</taxon>
        <taxon>Neoteleostei</taxon>
        <taxon>Acanthomorphata</taxon>
        <taxon>Eupercaria</taxon>
        <taxon>Tetraodontiformes</taxon>
        <taxon>Molidae</taxon>
        <taxon>Mola</taxon>
    </lineage>
</organism>
<dbReference type="Gene3D" id="1.20.120.350">
    <property type="entry name" value="Voltage-gated potassium channels. Chain C"/>
    <property type="match status" value="1"/>
</dbReference>
<evidence type="ECO:0000256" key="12">
    <source>
        <dbReference type="ARBA" id="ARBA00034430"/>
    </source>
</evidence>
<dbReference type="Pfam" id="PF00520">
    <property type="entry name" value="Ion_trans"/>
    <property type="match status" value="1"/>
</dbReference>
<dbReference type="InterPro" id="IPR028325">
    <property type="entry name" value="VG_K_chnl"/>
</dbReference>
<reference evidence="19" key="2">
    <citation type="submission" date="2025-09" db="UniProtKB">
        <authorList>
            <consortium name="Ensembl"/>
        </authorList>
    </citation>
    <scope>IDENTIFICATION</scope>
</reference>
<dbReference type="Ensembl" id="ENSMMOT00000002078.1">
    <property type="protein sequence ID" value="ENSMMOP00000002042.1"/>
    <property type="gene ID" value="ENSMMOG00000001699.1"/>
</dbReference>
<evidence type="ECO:0000256" key="2">
    <source>
        <dbReference type="ARBA" id="ARBA00022448"/>
    </source>
</evidence>
<dbReference type="SUPFAM" id="SSF81324">
    <property type="entry name" value="Voltage-gated potassium channels"/>
    <property type="match status" value="1"/>
</dbReference>
<evidence type="ECO:0000256" key="9">
    <source>
        <dbReference type="ARBA" id="ARBA00023065"/>
    </source>
</evidence>
<evidence type="ECO:0000313" key="20">
    <source>
        <dbReference type="Proteomes" id="UP000261620"/>
    </source>
</evidence>
<keyword evidence="2" id="KW-0813">Transport</keyword>
<evidence type="ECO:0000256" key="1">
    <source>
        <dbReference type="ARBA" id="ARBA00004141"/>
    </source>
</evidence>
<comment type="similarity">
    <text evidence="14">Belongs to the potassium channel family. A (Shaker) (TC 1.A.1.2) subfamily. Kv1.8/KCNA10 sub-subfamily.</text>
</comment>
<keyword evidence="3" id="KW-0633">Potassium transport</keyword>
<keyword evidence="7" id="KW-0630">Potassium</keyword>
<dbReference type="Gene3D" id="3.30.710.10">
    <property type="entry name" value="Potassium Channel Kv1.1, Chain A"/>
    <property type="match status" value="1"/>
</dbReference>
<evidence type="ECO:0000256" key="13">
    <source>
        <dbReference type="ARBA" id="ARBA00059742"/>
    </source>
</evidence>
<evidence type="ECO:0000256" key="15">
    <source>
        <dbReference type="ARBA" id="ARBA00070812"/>
    </source>
</evidence>
<feature type="transmembrane region" description="Helical" evidence="17">
    <location>
        <begin position="242"/>
        <end position="262"/>
    </location>
</feature>
<evidence type="ECO:0000256" key="5">
    <source>
        <dbReference type="ARBA" id="ARBA00022826"/>
    </source>
</evidence>
<feature type="transmembrane region" description="Helical" evidence="17">
    <location>
        <begin position="445"/>
        <end position="464"/>
    </location>
</feature>
<evidence type="ECO:0000259" key="18">
    <source>
        <dbReference type="SMART" id="SM00225"/>
    </source>
</evidence>
<evidence type="ECO:0000256" key="16">
    <source>
        <dbReference type="SAM" id="MobiDB-lite"/>
    </source>
</evidence>
<protein>
    <recommendedName>
        <fullName evidence="15">Potassium voltage-gated channel subfamily A member 10</fullName>
    </recommendedName>
</protein>
<feature type="domain" description="BTB" evidence="18">
    <location>
        <begin position="110"/>
        <end position="210"/>
    </location>
</feature>
<dbReference type="PANTHER" id="PTHR11537:SF286">
    <property type="entry name" value="POTASSIUM VOLTAGE-GATED CHANNEL SUBFAMILY A MEMBER 10-LIKE"/>
    <property type="match status" value="1"/>
</dbReference>